<gene>
    <name evidence="1" type="ORF">GETHLI_27740</name>
</gene>
<proteinExistence type="predicted"/>
<sequence>MADPRTSYDFNMGRPACLLILPVGFYGFGKVLGQELERRGMDVVIENDEFPTNIFGKILGKLRLLTLLRWLTLRGYKRKYGVAREAFDLILIVKGRGVGCDMVAFLRTISRRVVGYNFDSFSFNPSPLDWMHEVDRFTTFDPVDAAHHGLPLVHLFSAFPVPRDPVSKRYDISAIMKNHSQRLVYTDRVLTALRDRSRFIYIFEPNAFSFLLSFFRHPALYRKYWKDIHFKPLAYNDFFQILLESRCTVDYAHPLQTGLTIRCFEARSAGASLVTNNPHVLEHPSFREGEALHFPLHGDLAKLASDIVPLLGHNRTGEARTVAEFMSELLGEEPIRS</sequence>
<evidence type="ECO:0000313" key="2">
    <source>
        <dbReference type="Proteomes" id="UP001165069"/>
    </source>
</evidence>
<name>A0ABQ5QHE7_9BACT</name>
<organism evidence="1 2">
    <name type="scientific">Geothrix limicola</name>
    <dbReference type="NCBI Taxonomy" id="2927978"/>
    <lineage>
        <taxon>Bacteria</taxon>
        <taxon>Pseudomonadati</taxon>
        <taxon>Acidobacteriota</taxon>
        <taxon>Holophagae</taxon>
        <taxon>Holophagales</taxon>
        <taxon>Holophagaceae</taxon>
        <taxon>Geothrix</taxon>
    </lineage>
</organism>
<evidence type="ECO:0000313" key="1">
    <source>
        <dbReference type="EMBL" id="GLH74272.1"/>
    </source>
</evidence>
<keyword evidence="2" id="KW-1185">Reference proteome</keyword>
<dbReference type="RefSeq" id="WP_285576359.1">
    <property type="nucleotide sequence ID" value="NZ_BSDE01000006.1"/>
</dbReference>
<protein>
    <submittedName>
        <fullName evidence="1">Uncharacterized protein</fullName>
    </submittedName>
</protein>
<dbReference type="EMBL" id="BSDE01000006">
    <property type="protein sequence ID" value="GLH74272.1"/>
    <property type="molecule type" value="Genomic_DNA"/>
</dbReference>
<accession>A0ABQ5QHE7</accession>
<comment type="caution">
    <text evidence="1">The sequence shown here is derived from an EMBL/GenBank/DDBJ whole genome shotgun (WGS) entry which is preliminary data.</text>
</comment>
<dbReference type="Proteomes" id="UP001165069">
    <property type="component" value="Unassembled WGS sequence"/>
</dbReference>
<reference evidence="1 2" key="1">
    <citation type="journal article" date="2023" name="Antonie Van Leeuwenhoek">
        <title>Mesoterricola silvestris gen. nov., sp. nov., Mesoterricola sediminis sp. nov., Geothrix oryzae sp. nov., Geothrix edaphica sp. nov., Geothrix rubra sp. nov., and Geothrix limicola sp. nov., six novel members of Acidobacteriota isolated from soils.</title>
        <authorList>
            <person name="Itoh H."/>
            <person name="Sugisawa Y."/>
            <person name="Mise K."/>
            <person name="Xu Z."/>
            <person name="Kuniyasu M."/>
            <person name="Ushijima N."/>
            <person name="Kawano K."/>
            <person name="Kobayashi E."/>
            <person name="Shiratori Y."/>
            <person name="Masuda Y."/>
            <person name="Senoo K."/>
        </authorList>
    </citation>
    <scope>NUCLEOTIDE SEQUENCE [LARGE SCALE GENOMIC DNA]</scope>
    <source>
        <strain evidence="1 2">Red804</strain>
    </source>
</reference>